<dbReference type="EMBL" id="JBEPMC010000001">
    <property type="protein sequence ID" value="MET3577506.1"/>
    <property type="molecule type" value="Genomic_DNA"/>
</dbReference>
<evidence type="ECO:0000313" key="3">
    <source>
        <dbReference type="Proteomes" id="UP001549204"/>
    </source>
</evidence>
<dbReference type="Proteomes" id="UP001549204">
    <property type="component" value="Unassembled WGS sequence"/>
</dbReference>
<name>A0ABV2GGU2_9HYPH</name>
<sequence>MLKRLGSGCYRGDHHRPVIQVDCNRNKRRHFCRSPGSKAVNAKTWRWLHHHREFRAPMPDAAGAEHPCLAPTSRDGTSEEPWSFRFHERKSQRPPARKDAG</sequence>
<evidence type="ECO:0000313" key="2">
    <source>
        <dbReference type="EMBL" id="MET3577506.1"/>
    </source>
</evidence>
<comment type="caution">
    <text evidence="2">The sequence shown here is derived from an EMBL/GenBank/DDBJ whole genome shotgun (WGS) entry which is preliminary data.</text>
</comment>
<keyword evidence="3" id="KW-1185">Reference proteome</keyword>
<organism evidence="2 3">
    <name type="scientific">Mesorhizobium robiniae</name>
    <dbReference type="NCBI Taxonomy" id="559315"/>
    <lineage>
        <taxon>Bacteria</taxon>
        <taxon>Pseudomonadati</taxon>
        <taxon>Pseudomonadota</taxon>
        <taxon>Alphaproteobacteria</taxon>
        <taxon>Hyphomicrobiales</taxon>
        <taxon>Phyllobacteriaceae</taxon>
        <taxon>Mesorhizobium</taxon>
    </lineage>
</organism>
<feature type="region of interest" description="Disordered" evidence="1">
    <location>
        <begin position="59"/>
        <end position="101"/>
    </location>
</feature>
<proteinExistence type="predicted"/>
<protein>
    <recommendedName>
        <fullName evidence="4">Transposase</fullName>
    </recommendedName>
</protein>
<accession>A0ABV2GGU2</accession>
<gene>
    <name evidence="2" type="ORF">ABID19_000521</name>
</gene>
<evidence type="ECO:0008006" key="4">
    <source>
        <dbReference type="Google" id="ProtNLM"/>
    </source>
</evidence>
<evidence type="ECO:0000256" key="1">
    <source>
        <dbReference type="SAM" id="MobiDB-lite"/>
    </source>
</evidence>
<reference evidence="2 3" key="1">
    <citation type="submission" date="2024-06" db="EMBL/GenBank/DDBJ databases">
        <title>Genomic Encyclopedia of Type Strains, Phase IV (KMG-IV): sequencing the most valuable type-strain genomes for metagenomic binning, comparative biology and taxonomic classification.</title>
        <authorList>
            <person name="Goeker M."/>
        </authorList>
    </citation>
    <scope>NUCLEOTIDE SEQUENCE [LARGE SCALE GENOMIC DNA]</scope>
    <source>
        <strain evidence="2 3">DSM 100022</strain>
    </source>
</reference>
<feature type="compositionally biased region" description="Basic and acidic residues" evidence="1">
    <location>
        <begin position="85"/>
        <end position="101"/>
    </location>
</feature>